<evidence type="ECO:0000256" key="5">
    <source>
        <dbReference type="ARBA" id="ARBA00023015"/>
    </source>
</evidence>
<dbReference type="InterPro" id="IPR055187">
    <property type="entry name" value="C2CH-3rd_BIRD-IDD"/>
</dbReference>
<keyword evidence="3 8" id="KW-0863">Zinc-finger</keyword>
<feature type="domain" description="C2H2-type" evidence="10">
    <location>
        <begin position="90"/>
        <end position="112"/>
    </location>
</feature>
<organism evidence="11 12">
    <name type="scientific">Linum tenue</name>
    <dbReference type="NCBI Taxonomy" id="586396"/>
    <lineage>
        <taxon>Eukaryota</taxon>
        <taxon>Viridiplantae</taxon>
        <taxon>Streptophyta</taxon>
        <taxon>Embryophyta</taxon>
        <taxon>Tracheophyta</taxon>
        <taxon>Spermatophyta</taxon>
        <taxon>Magnoliopsida</taxon>
        <taxon>eudicotyledons</taxon>
        <taxon>Gunneridae</taxon>
        <taxon>Pentapetalae</taxon>
        <taxon>rosids</taxon>
        <taxon>fabids</taxon>
        <taxon>Malpighiales</taxon>
        <taxon>Linaceae</taxon>
        <taxon>Linum</taxon>
    </lineage>
</organism>
<evidence type="ECO:0000256" key="7">
    <source>
        <dbReference type="ARBA" id="ARBA00023163"/>
    </source>
</evidence>
<dbReference type="Pfam" id="PF00096">
    <property type="entry name" value="zf-C2H2"/>
    <property type="match status" value="1"/>
</dbReference>
<dbReference type="InterPro" id="IPR013087">
    <property type="entry name" value="Znf_C2H2_type"/>
</dbReference>
<feature type="compositionally biased region" description="Pro residues" evidence="9">
    <location>
        <begin position="47"/>
        <end position="59"/>
    </location>
</feature>
<feature type="region of interest" description="Disordered" evidence="9">
    <location>
        <begin position="231"/>
        <end position="318"/>
    </location>
</feature>
<feature type="compositionally biased region" description="Polar residues" evidence="9">
    <location>
        <begin position="236"/>
        <end position="252"/>
    </location>
</feature>
<dbReference type="GO" id="GO:0003700">
    <property type="term" value="F:DNA-binding transcription factor activity"/>
    <property type="evidence" value="ECO:0007669"/>
    <property type="project" value="TreeGrafter"/>
</dbReference>
<dbReference type="Pfam" id="PF22995">
    <property type="entry name" value="C2CH-3rd_BIRD-IDD"/>
    <property type="match status" value="1"/>
</dbReference>
<keyword evidence="5" id="KW-0805">Transcription regulation</keyword>
<dbReference type="Pfam" id="PF22996">
    <property type="entry name" value="C2H2-2nd_BIRD-IDD"/>
    <property type="match status" value="1"/>
</dbReference>
<feature type="region of interest" description="Disordered" evidence="9">
    <location>
        <begin position="1"/>
        <end position="77"/>
    </location>
</feature>
<protein>
    <recommendedName>
        <fullName evidence="10">C2H2-type domain-containing protein</fullName>
    </recommendedName>
</protein>
<keyword evidence="12" id="KW-1185">Reference proteome</keyword>
<dbReference type="Pfam" id="PF22992">
    <property type="entry name" value="C2CH-4th_BIRD-IDD"/>
    <property type="match status" value="1"/>
</dbReference>
<dbReference type="GO" id="GO:0003677">
    <property type="term" value="F:DNA binding"/>
    <property type="evidence" value="ECO:0007669"/>
    <property type="project" value="UniProtKB-KW"/>
</dbReference>
<sequence length="579" mass="61583">MMMMKSFMFQQQQQQQDQENMSNLTTSASGEASVSSSGGRVDQNNYHPPPEIPPSNQPPPKKKRNMPGNPDPDSEVISLSPKTLMATNRFLCEICNKGFQRDQNLQLHRRGHNLPWKLKQRPKNEVVKKKVYVCPEPSCVHHDPSRALGDLTGIKKHFSRKHGEKKWKCDKCSKKYAVQSDWKAHSKTCGTREYRCDCGTLFSRRDSFITHRAFCDALAEESARAIPTATDPQMILPSTPSSSSHLQTIPQFNNQGTNNNNNNFLHYPFSSSSSQSLKKEDGSGSNNNNHHMMDNNGNFGLLLNNGNGSNSGSRELPPWLASCPPAGLRGVGPGPLHPHHHHNLSSSSPSSSSILSSNPANPSQLGPALPNFHPASGPHMSATALLQKAAQMGATTATTPGSKPAGLMLAGPTYPDRYVPNNNNAGFGFASSVSRDDVGTTNNNAGGGGGGGGGGGLFQEMMNYSLSAAAAGGAGFDDDGAMASFEDAFGGGGGGKAAAAAGGDGGGGGGNNEEGGMTRDFLGLRPLTHSDLLSLAGFGNCMNNDNAAEQQQQLQQQRHSSSSSTHHSHESQKQPWQGN</sequence>
<dbReference type="PANTHER" id="PTHR10593">
    <property type="entry name" value="SERINE/THREONINE-PROTEIN KINASE RIO"/>
    <property type="match status" value="1"/>
</dbReference>
<keyword evidence="6" id="KW-0238">DNA-binding</keyword>
<dbReference type="SMART" id="SM00355">
    <property type="entry name" value="ZnF_C2H2"/>
    <property type="match status" value="3"/>
</dbReference>
<feature type="compositionally biased region" description="Low complexity" evidence="9">
    <location>
        <begin position="253"/>
        <end position="263"/>
    </location>
</feature>
<feature type="compositionally biased region" description="Low complexity" evidence="9">
    <location>
        <begin position="283"/>
        <end position="313"/>
    </location>
</feature>
<evidence type="ECO:0000256" key="3">
    <source>
        <dbReference type="ARBA" id="ARBA00022771"/>
    </source>
</evidence>
<keyword evidence="2" id="KW-0677">Repeat</keyword>
<dbReference type="FunFam" id="3.30.160.60:FF:000131">
    <property type="entry name" value="protein indeterminate-domain 5, chloroplastic-like"/>
    <property type="match status" value="1"/>
</dbReference>
<feature type="compositionally biased region" description="Low complexity" evidence="9">
    <location>
        <begin position="344"/>
        <end position="363"/>
    </location>
</feature>
<evidence type="ECO:0000259" key="10">
    <source>
        <dbReference type="PROSITE" id="PS50157"/>
    </source>
</evidence>
<dbReference type="InterPro" id="IPR036236">
    <property type="entry name" value="Znf_C2H2_sf"/>
</dbReference>
<keyword evidence="4" id="KW-0862">Zinc</keyword>
<evidence type="ECO:0000256" key="4">
    <source>
        <dbReference type="ARBA" id="ARBA00022833"/>
    </source>
</evidence>
<dbReference type="EMBL" id="CAMGYJ010000005">
    <property type="protein sequence ID" value="CAI0419521.1"/>
    <property type="molecule type" value="Genomic_DNA"/>
</dbReference>
<evidence type="ECO:0000256" key="9">
    <source>
        <dbReference type="SAM" id="MobiDB-lite"/>
    </source>
</evidence>
<name>A0AAV0KBY1_9ROSI</name>
<evidence type="ECO:0000256" key="6">
    <source>
        <dbReference type="ARBA" id="ARBA00023125"/>
    </source>
</evidence>
<comment type="caution">
    <text evidence="11">The sequence shown here is derived from an EMBL/GenBank/DDBJ whole genome shotgun (WGS) entry which is preliminary data.</text>
</comment>
<feature type="compositionally biased region" description="Low complexity" evidence="9">
    <location>
        <begin position="27"/>
        <end position="39"/>
    </location>
</feature>
<keyword evidence="1" id="KW-0479">Metal-binding</keyword>
<feature type="region of interest" description="Disordered" evidence="9">
    <location>
        <begin position="542"/>
        <end position="579"/>
    </location>
</feature>
<feature type="region of interest" description="Disordered" evidence="9">
    <location>
        <begin position="330"/>
        <end position="379"/>
    </location>
</feature>
<dbReference type="AlphaFoldDB" id="A0AAV0KBY1"/>
<evidence type="ECO:0000313" key="12">
    <source>
        <dbReference type="Proteomes" id="UP001154282"/>
    </source>
</evidence>
<dbReference type="Proteomes" id="UP001154282">
    <property type="component" value="Unassembled WGS sequence"/>
</dbReference>
<dbReference type="PROSITE" id="PS00028">
    <property type="entry name" value="ZINC_FINGER_C2H2_1"/>
    <property type="match status" value="1"/>
</dbReference>
<feature type="region of interest" description="Disordered" evidence="9">
    <location>
        <begin position="492"/>
        <end position="521"/>
    </location>
</feature>
<feature type="compositionally biased region" description="Low complexity" evidence="9">
    <location>
        <begin position="550"/>
        <end position="565"/>
    </location>
</feature>
<dbReference type="InterPro" id="IPR055185">
    <property type="entry name" value="C2CH-4th_BIRD-IDD"/>
</dbReference>
<dbReference type="GO" id="GO:0005634">
    <property type="term" value="C:nucleus"/>
    <property type="evidence" value="ECO:0007669"/>
    <property type="project" value="TreeGrafter"/>
</dbReference>
<feature type="compositionally biased region" description="Gly residues" evidence="9">
    <location>
        <begin position="492"/>
        <end position="513"/>
    </location>
</feature>
<evidence type="ECO:0000256" key="2">
    <source>
        <dbReference type="ARBA" id="ARBA00022737"/>
    </source>
</evidence>
<dbReference type="PANTHER" id="PTHR10593:SF236">
    <property type="entry name" value="PROTEIN INDETERMINATE-DOMAIN 11"/>
    <property type="match status" value="1"/>
</dbReference>
<dbReference type="InterPro" id="IPR031140">
    <property type="entry name" value="IDD1-16"/>
</dbReference>
<keyword evidence="7" id="KW-0804">Transcription</keyword>
<evidence type="ECO:0000256" key="8">
    <source>
        <dbReference type="PROSITE-ProRule" id="PRU00042"/>
    </source>
</evidence>
<dbReference type="Gene3D" id="3.30.160.60">
    <property type="entry name" value="Classic Zinc Finger"/>
    <property type="match status" value="2"/>
</dbReference>
<reference evidence="11" key="1">
    <citation type="submission" date="2022-08" db="EMBL/GenBank/DDBJ databases">
        <authorList>
            <person name="Gutierrez-Valencia J."/>
        </authorList>
    </citation>
    <scope>NUCLEOTIDE SEQUENCE</scope>
</reference>
<dbReference type="FunFam" id="3.30.160.60:FF:000554">
    <property type="entry name" value="protein indeterminate-domain 12-like"/>
    <property type="match status" value="1"/>
</dbReference>
<evidence type="ECO:0000256" key="1">
    <source>
        <dbReference type="ARBA" id="ARBA00022723"/>
    </source>
</evidence>
<accession>A0AAV0KBY1</accession>
<dbReference type="PROSITE" id="PS50157">
    <property type="entry name" value="ZINC_FINGER_C2H2_2"/>
    <property type="match status" value="1"/>
</dbReference>
<dbReference type="GO" id="GO:0008270">
    <property type="term" value="F:zinc ion binding"/>
    <property type="evidence" value="ECO:0007669"/>
    <property type="project" value="UniProtKB-KW"/>
</dbReference>
<dbReference type="InterPro" id="IPR055186">
    <property type="entry name" value="C2H2-2nd_BIRD-IDD"/>
</dbReference>
<proteinExistence type="predicted"/>
<gene>
    <name evidence="11" type="ORF">LITE_LOCUS18021</name>
</gene>
<evidence type="ECO:0000313" key="11">
    <source>
        <dbReference type="EMBL" id="CAI0419521.1"/>
    </source>
</evidence>
<dbReference type="SUPFAM" id="SSF57667">
    <property type="entry name" value="beta-beta-alpha zinc fingers"/>
    <property type="match status" value="1"/>
</dbReference>